<accession>A0A3L6NK60</accession>
<dbReference type="AlphaFoldDB" id="A0A3L6NK60"/>
<name>A0A3L6NK60_FUSOX</name>
<evidence type="ECO:0000259" key="1">
    <source>
        <dbReference type="Pfam" id="PF20183"/>
    </source>
</evidence>
<proteinExistence type="predicted"/>
<sequence>MPPRFHSLPPEIQDMILEDISREPSTAPYATVCKPWQNFFERKNFRSFAIEQDDLRCLSRLLTARRQGFVKHIWYRIYLPNSNPRISTKIKRFEKPKVTFRADRVFTHSIFGLWDILSLWDPENRITLELSVYAYDDWAPILRQERIFERDLAAYKVHKESGSREPYRYDNPHGPYIEQYRLWGLPYADHRIRGHWNTCRHDLIGWKDIELTTARRADARPYYIEENAILPRVPIISKFLIRNTQFRRIYPGTLLQMFKSFKNLEDVTIERWASVDAGDETDWTRHASVAFASELPASVKTLSINGRKCAVFQDWVSRDVKLRNILAKRFRQYSKELAHMSVTDVIDAKDFLDLFRASVSEDDLESLIRWPDLETLTLSTDLFETQNRVKIEKLLCSAARAARKMPQLRKLEIRSSRHAQCLFRYNVVEAIAEVTWSGPVVDSTDIMKEWEKTSAWRNNIDMINDFWVCKRVS</sequence>
<protein>
    <recommendedName>
        <fullName evidence="1">DUF6546 domain-containing protein</fullName>
    </recommendedName>
</protein>
<evidence type="ECO:0000313" key="3">
    <source>
        <dbReference type="Proteomes" id="UP000270866"/>
    </source>
</evidence>
<comment type="caution">
    <text evidence="2">The sequence shown here is derived from an EMBL/GenBank/DDBJ whole genome shotgun (WGS) entry which is preliminary data.</text>
</comment>
<evidence type="ECO:0000313" key="2">
    <source>
        <dbReference type="EMBL" id="RKK17853.1"/>
    </source>
</evidence>
<gene>
    <name evidence="2" type="ORF">BFJ65_g8176</name>
</gene>
<dbReference type="Pfam" id="PF20183">
    <property type="entry name" value="DUF6546"/>
    <property type="match status" value="1"/>
</dbReference>
<dbReference type="InterPro" id="IPR046676">
    <property type="entry name" value="DUF6546"/>
</dbReference>
<dbReference type="EMBL" id="MRCU01000005">
    <property type="protein sequence ID" value="RKK17853.1"/>
    <property type="molecule type" value="Genomic_DNA"/>
</dbReference>
<reference evidence="2 3" key="1">
    <citation type="journal article" date="2018" name="Sci. Rep.">
        <title>Characterisation of pathogen-specific regions and novel effector candidates in Fusarium oxysporum f. sp. cepae.</title>
        <authorList>
            <person name="Armitage A.D."/>
            <person name="Taylor A."/>
            <person name="Sobczyk M.K."/>
            <person name="Baxter L."/>
            <person name="Greenfield B.P."/>
            <person name="Bates H.J."/>
            <person name="Wilson F."/>
            <person name="Jackson A.C."/>
            <person name="Ott S."/>
            <person name="Harrison R.J."/>
            <person name="Clarkson J.P."/>
        </authorList>
    </citation>
    <scope>NUCLEOTIDE SEQUENCE [LARGE SCALE GENOMIC DNA]</scope>
    <source>
        <strain evidence="2 3">FoC_Fus2</strain>
    </source>
</reference>
<dbReference type="Proteomes" id="UP000270866">
    <property type="component" value="Unassembled WGS sequence"/>
</dbReference>
<feature type="domain" description="DUF6546" evidence="1">
    <location>
        <begin position="295"/>
        <end position="457"/>
    </location>
</feature>
<organism evidence="2 3">
    <name type="scientific">Fusarium oxysporum f. sp. cepae</name>
    <dbReference type="NCBI Taxonomy" id="396571"/>
    <lineage>
        <taxon>Eukaryota</taxon>
        <taxon>Fungi</taxon>
        <taxon>Dikarya</taxon>
        <taxon>Ascomycota</taxon>
        <taxon>Pezizomycotina</taxon>
        <taxon>Sordariomycetes</taxon>
        <taxon>Hypocreomycetidae</taxon>
        <taxon>Hypocreales</taxon>
        <taxon>Nectriaceae</taxon>
        <taxon>Fusarium</taxon>
        <taxon>Fusarium oxysporum species complex</taxon>
    </lineage>
</organism>